<feature type="transmembrane region" description="Helical" evidence="2">
    <location>
        <begin position="476"/>
        <end position="497"/>
    </location>
</feature>
<keyword evidence="2" id="KW-0812">Transmembrane</keyword>
<organism evidence="3 4">
    <name type="scientific">Lobosporangium transversale</name>
    <dbReference type="NCBI Taxonomy" id="64571"/>
    <lineage>
        <taxon>Eukaryota</taxon>
        <taxon>Fungi</taxon>
        <taxon>Fungi incertae sedis</taxon>
        <taxon>Mucoromycota</taxon>
        <taxon>Mortierellomycotina</taxon>
        <taxon>Mortierellomycetes</taxon>
        <taxon>Mortierellales</taxon>
        <taxon>Mortierellaceae</taxon>
        <taxon>Lobosporangium</taxon>
    </lineage>
</organism>
<feature type="region of interest" description="Disordered" evidence="1">
    <location>
        <begin position="294"/>
        <end position="335"/>
    </location>
</feature>
<dbReference type="Proteomes" id="UP000193648">
    <property type="component" value="Unassembled WGS sequence"/>
</dbReference>
<dbReference type="InParanoid" id="A0A1Y2GK32"/>
<comment type="caution">
    <text evidence="3">The sequence shown here is derived from an EMBL/GenBank/DDBJ whole genome shotgun (WGS) entry which is preliminary data.</text>
</comment>
<feature type="transmembrane region" description="Helical" evidence="2">
    <location>
        <begin position="72"/>
        <end position="92"/>
    </location>
</feature>
<accession>A0A1Y2GK32</accession>
<dbReference type="AlphaFoldDB" id="A0A1Y2GK32"/>
<name>A0A1Y2GK32_9FUNG</name>
<reference evidence="3 4" key="1">
    <citation type="submission" date="2016-07" db="EMBL/GenBank/DDBJ databases">
        <title>Pervasive Adenine N6-methylation of Active Genes in Fungi.</title>
        <authorList>
            <consortium name="DOE Joint Genome Institute"/>
            <person name="Mondo S.J."/>
            <person name="Dannebaum R.O."/>
            <person name="Kuo R.C."/>
            <person name="Labutti K."/>
            <person name="Haridas S."/>
            <person name="Kuo A."/>
            <person name="Salamov A."/>
            <person name="Ahrendt S.R."/>
            <person name="Lipzen A."/>
            <person name="Sullivan W."/>
            <person name="Andreopoulos W.B."/>
            <person name="Clum A."/>
            <person name="Lindquist E."/>
            <person name="Daum C."/>
            <person name="Ramamoorthy G.K."/>
            <person name="Gryganskyi A."/>
            <person name="Culley D."/>
            <person name="Magnuson J.K."/>
            <person name="James T.Y."/>
            <person name="O'Malley M.A."/>
            <person name="Stajich J.E."/>
            <person name="Spatafora J.W."/>
            <person name="Visel A."/>
            <person name="Grigoriev I.V."/>
        </authorList>
    </citation>
    <scope>NUCLEOTIDE SEQUENCE [LARGE SCALE GENOMIC DNA]</scope>
    <source>
        <strain evidence="3 4">NRRL 3116</strain>
    </source>
</reference>
<feature type="region of interest" description="Disordered" evidence="1">
    <location>
        <begin position="221"/>
        <end position="245"/>
    </location>
</feature>
<feature type="transmembrane region" description="Helical" evidence="2">
    <location>
        <begin position="32"/>
        <end position="51"/>
    </location>
</feature>
<keyword evidence="2" id="KW-0472">Membrane</keyword>
<feature type="compositionally biased region" description="Basic and acidic residues" evidence="1">
    <location>
        <begin position="308"/>
        <end position="329"/>
    </location>
</feature>
<feature type="transmembrane region" description="Helical" evidence="2">
    <location>
        <begin position="453"/>
        <end position="470"/>
    </location>
</feature>
<dbReference type="OrthoDB" id="5966927at2759"/>
<evidence type="ECO:0000256" key="2">
    <source>
        <dbReference type="SAM" id="Phobius"/>
    </source>
</evidence>
<sequence>MIGALSKLYSSAFWPWSTSDGQLLRTLSDDELSAIVILGLMGLSIAGLYWDPMHFTIQRMPRIRIRERQYHIWARIGAVPLLVLQYLVLFIGQWKQNLTQLCSAILMLHIIYLLAFHTGRYLQEPLEFKLERQAISPPSSKVLSRNNALLENQHKTKKRESNAVSTSTRLAINSSELLHDGPRSRTDSPDIDQMSWSSNKPTLTSANHLSAAFGMYRDPNRHSEQESASFQPGSRPGSAEMFNNSFTAGNSNVKFHTRAYEPSPLANPSIIANMGLNNISLGEMLGFPSAKFQPPENHFAHRSARSQEQNETKSWSHREFTSETERSELNHSLAQLRRPLARSGFSDYTDADMNDEDDSLAFSSNHGPFGRDEKVKTPSSSGGSLESPRNCWTSDGRDLFAAQRYFPPEPETGLEDNFFGIVKIVDDYLPPQQGPRSIGGRNLMLKKRLARRWLILLLLCRTCFAWKFVFELSDALSWASQAMFIGVVIHATAFWALDEYRAVLRQMRKKTVAVEKKSPPEPNDPYEPRKVDHICSVRLCSDPCQVHWDVEHHKNI</sequence>
<dbReference type="RefSeq" id="XP_021880440.1">
    <property type="nucleotide sequence ID" value="XM_022031090.1"/>
</dbReference>
<feature type="compositionally biased region" description="Polar residues" evidence="1">
    <location>
        <begin position="194"/>
        <end position="203"/>
    </location>
</feature>
<evidence type="ECO:0000313" key="4">
    <source>
        <dbReference type="Proteomes" id="UP000193648"/>
    </source>
</evidence>
<feature type="compositionally biased region" description="Basic and acidic residues" evidence="1">
    <location>
        <begin position="177"/>
        <end position="188"/>
    </location>
</feature>
<evidence type="ECO:0000256" key="1">
    <source>
        <dbReference type="SAM" id="MobiDB-lite"/>
    </source>
</evidence>
<protein>
    <submittedName>
        <fullName evidence="3">Uncharacterized protein</fullName>
    </submittedName>
</protein>
<feature type="compositionally biased region" description="Acidic residues" evidence="1">
    <location>
        <begin position="349"/>
        <end position="359"/>
    </location>
</feature>
<keyword evidence="4" id="KW-1185">Reference proteome</keyword>
<dbReference type="GeneID" id="33572931"/>
<feature type="region of interest" description="Disordered" evidence="1">
    <location>
        <begin position="347"/>
        <end position="390"/>
    </location>
</feature>
<feature type="transmembrane region" description="Helical" evidence="2">
    <location>
        <begin position="98"/>
        <end position="116"/>
    </location>
</feature>
<keyword evidence="2" id="KW-1133">Transmembrane helix</keyword>
<dbReference type="EMBL" id="MCFF01000023">
    <property type="protein sequence ID" value="ORZ13359.1"/>
    <property type="molecule type" value="Genomic_DNA"/>
</dbReference>
<gene>
    <name evidence="3" type="ORF">BCR41DRAFT_94061</name>
</gene>
<feature type="region of interest" description="Disordered" evidence="1">
    <location>
        <begin position="175"/>
        <end position="203"/>
    </location>
</feature>
<proteinExistence type="predicted"/>
<evidence type="ECO:0000313" key="3">
    <source>
        <dbReference type="EMBL" id="ORZ13359.1"/>
    </source>
</evidence>